<dbReference type="PANTHER" id="PTHR47894:SF1">
    <property type="entry name" value="HTH-TYPE TRANSCRIPTIONAL REGULATOR VQSM"/>
    <property type="match status" value="1"/>
</dbReference>
<proteinExistence type="predicted"/>
<dbReference type="GO" id="GO:0000976">
    <property type="term" value="F:transcription cis-regulatory region binding"/>
    <property type="evidence" value="ECO:0007669"/>
    <property type="project" value="TreeGrafter"/>
</dbReference>
<dbReference type="SUPFAM" id="SSF46689">
    <property type="entry name" value="Homeodomain-like"/>
    <property type="match status" value="1"/>
</dbReference>
<dbReference type="GO" id="GO:0003700">
    <property type="term" value="F:DNA-binding transcription factor activity"/>
    <property type="evidence" value="ECO:0007669"/>
    <property type="project" value="InterPro"/>
</dbReference>
<dbReference type="PANTHER" id="PTHR47894">
    <property type="entry name" value="HTH-TYPE TRANSCRIPTIONAL REGULATOR GADX"/>
    <property type="match status" value="1"/>
</dbReference>
<dbReference type="Pfam" id="PF12625">
    <property type="entry name" value="Arabinose_bd"/>
    <property type="match status" value="1"/>
</dbReference>
<reference evidence="5" key="1">
    <citation type="submission" date="2023-08" db="EMBL/GenBank/DDBJ databases">
        <title>Functional and genomic diversity of the sorghum phyllosphere microbiome.</title>
        <authorList>
            <person name="Shade A."/>
        </authorList>
    </citation>
    <scope>NUCLEOTIDE SEQUENCE</scope>
    <source>
        <strain evidence="5">SORGH_AS_0201</strain>
    </source>
</reference>
<protein>
    <submittedName>
        <fullName evidence="5">AraC-like DNA-binding protein</fullName>
    </submittedName>
</protein>
<evidence type="ECO:0000256" key="3">
    <source>
        <dbReference type="ARBA" id="ARBA00023163"/>
    </source>
</evidence>
<dbReference type="GO" id="GO:0005829">
    <property type="term" value="C:cytosol"/>
    <property type="evidence" value="ECO:0007669"/>
    <property type="project" value="TreeGrafter"/>
</dbReference>
<feature type="domain" description="HTH araC/xylS-type" evidence="4">
    <location>
        <begin position="236"/>
        <end position="334"/>
    </location>
</feature>
<dbReference type="InterPro" id="IPR009057">
    <property type="entry name" value="Homeodomain-like_sf"/>
</dbReference>
<keyword evidence="3" id="KW-0804">Transcription</keyword>
<keyword evidence="2 5" id="KW-0238">DNA-binding</keyword>
<evidence type="ECO:0000313" key="6">
    <source>
        <dbReference type="Proteomes" id="UP001268036"/>
    </source>
</evidence>
<dbReference type="AlphaFoldDB" id="A0AAJ2BH92"/>
<evidence type="ECO:0000313" key="5">
    <source>
        <dbReference type="EMBL" id="MDR6232772.1"/>
    </source>
</evidence>
<organism evidence="5 6">
    <name type="scientific">Pseudomonas oryzihabitans</name>
    <dbReference type="NCBI Taxonomy" id="47885"/>
    <lineage>
        <taxon>Bacteria</taxon>
        <taxon>Pseudomonadati</taxon>
        <taxon>Pseudomonadota</taxon>
        <taxon>Gammaproteobacteria</taxon>
        <taxon>Pseudomonadales</taxon>
        <taxon>Pseudomonadaceae</taxon>
        <taxon>Pseudomonas</taxon>
    </lineage>
</organism>
<gene>
    <name evidence="5" type="ORF">QE440_000513</name>
</gene>
<evidence type="ECO:0000259" key="4">
    <source>
        <dbReference type="PROSITE" id="PS01124"/>
    </source>
</evidence>
<keyword evidence="1" id="KW-0805">Transcription regulation</keyword>
<evidence type="ECO:0000256" key="2">
    <source>
        <dbReference type="ARBA" id="ARBA00023125"/>
    </source>
</evidence>
<evidence type="ECO:0000256" key="1">
    <source>
        <dbReference type="ARBA" id="ARBA00023015"/>
    </source>
</evidence>
<dbReference type="Gene3D" id="1.10.10.60">
    <property type="entry name" value="Homeodomain-like"/>
    <property type="match status" value="1"/>
</dbReference>
<dbReference type="EMBL" id="JAVJAF010000001">
    <property type="protein sequence ID" value="MDR6232772.1"/>
    <property type="molecule type" value="Genomic_DNA"/>
</dbReference>
<dbReference type="InterPro" id="IPR032687">
    <property type="entry name" value="AraC-type_N"/>
</dbReference>
<comment type="caution">
    <text evidence="5">The sequence shown here is derived from an EMBL/GenBank/DDBJ whole genome shotgun (WGS) entry which is preliminary data.</text>
</comment>
<sequence>MSSSPPSRGTIATELVREALAAFVTVERPLEALLVELGLDPRCLAESRVPVALYGRLWRRLALRFDDEFFGMDPRRLRSGSFAFLCRLCLTQARLGDALELALGFLNLGFERLEAQLVRQRSLASILLRESDERAPRAFTCFTYWLIVHGVACWLIGRRIPLLAVELQCAEPDFTDDYRVLFSDNLRFGQPQTRLIFAAEVLDAPVRRSQADVARFLAGAPNNILQRYRDAESLAERLKARLRDLPGDQWPTGEDMAQQLHLSSATLRRRLAEQGQSYQALKDSVRRERAIAWLADRQLSLEDIAVALGFSDVRAFYKGFRKWTGTNPGHYRQLILAGAAPA</sequence>
<name>A0AAJ2BH92_9PSED</name>
<dbReference type="RefSeq" id="WP_309754783.1">
    <property type="nucleotide sequence ID" value="NZ_JAVJAF010000001.1"/>
</dbReference>
<dbReference type="SMART" id="SM00342">
    <property type="entry name" value="HTH_ARAC"/>
    <property type="match status" value="1"/>
</dbReference>
<dbReference type="Pfam" id="PF12833">
    <property type="entry name" value="HTH_18"/>
    <property type="match status" value="1"/>
</dbReference>
<dbReference type="Proteomes" id="UP001268036">
    <property type="component" value="Unassembled WGS sequence"/>
</dbReference>
<dbReference type="PROSITE" id="PS01124">
    <property type="entry name" value="HTH_ARAC_FAMILY_2"/>
    <property type="match status" value="1"/>
</dbReference>
<dbReference type="InterPro" id="IPR018060">
    <property type="entry name" value="HTH_AraC"/>
</dbReference>
<accession>A0AAJ2BH92</accession>